<organism evidence="4 5">
    <name type="scientific">Cohnella yongneupensis</name>
    <dbReference type="NCBI Taxonomy" id="425006"/>
    <lineage>
        <taxon>Bacteria</taxon>
        <taxon>Bacillati</taxon>
        <taxon>Bacillota</taxon>
        <taxon>Bacilli</taxon>
        <taxon>Bacillales</taxon>
        <taxon>Paenibacillaceae</taxon>
        <taxon>Cohnella</taxon>
    </lineage>
</organism>
<dbReference type="SUPFAM" id="SSF48208">
    <property type="entry name" value="Six-hairpin glycosidases"/>
    <property type="match status" value="1"/>
</dbReference>
<dbReference type="InterPro" id="IPR008928">
    <property type="entry name" value="6-hairpin_glycosidase_sf"/>
</dbReference>
<name>A0ABW0R4P4_9BACL</name>
<dbReference type="InterPro" id="IPR012939">
    <property type="entry name" value="Glyco_hydro_92"/>
</dbReference>
<dbReference type="NCBIfam" id="TIGR01180">
    <property type="entry name" value="aman2_put"/>
    <property type="match status" value="1"/>
</dbReference>
<evidence type="ECO:0000256" key="1">
    <source>
        <dbReference type="SAM" id="MobiDB-lite"/>
    </source>
</evidence>
<dbReference type="Proteomes" id="UP001596108">
    <property type="component" value="Unassembled WGS sequence"/>
</dbReference>
<dbReference type="Gene3D" id="3.30.2080.10">
    <property type="entry name" value="GH92 mannosidase domain"/>
    <property type="match status" value="1"/>
</dbReference>
<protein>
    <submittedName>
        <fullName evidence="4">GH92 family glycosyl hydrolase</fullName>
    </submittedName>
</protein>
<dbReference type="Pfam" id="PF07971">
    <property type="entry name" value="Glyco_hydro_92"/>
    <property type="match status" value="1"/>
</dbReference>
<proteinExistence type="predicted"/>
<dbReference type="PANTHER" id="PTHR12143">
    <property type="entry name" value="PEPTIDE N-GLYCANASE PNGASE -RELATED"/>
    <property type="match status" value="1"/>
</dbReference>
<dbReference type="InterPro" id="IPR014718">
    <property type="entry name" value="GH-type_carb-bd"/>
</dbReference>
<dbReference type="InterPro" id="IPR041371">
    <property type="entry name" value="GH92_N"/>
</dbReference>
<dbReference type="RefSeq" id="WP_378113201.1">
    <property type="nucleotide sequence ID" value="NZ_JBHSNC010000052.1"/>
</dbReference>
<dbReference type="PANTHER" id="PTHR12143:SF43">
    <property type="entry name" value="PUTATIVE-RELATED"/>
    <property type="match status" value="1"/>
</dbReference>
<evidence type="ECO:0000259" key="3">
    <source>
        <dbReference type="Pfam" id="PF17678"/>
    </source>
</evidence>
<keyword evidence="4" id="KW-0378">Hydrolase</keyword>
<sequence length="722" mass="80401">MNMKPTAWVDPFIGTESPGHCLIGPYLPYSIVRLGPDSQLPQPSNGYEIAKPIRRFSHTHVSGTGGGGRYGNIGVLPFTGLPRFEVESTGKSGESAEAGYYTVGLAPWNIGVELTSTPRVGVHRYRYPEGATANLLIDVGSVVQVGADYPGEDTGYSTGGFCEFVSSTELIGRGDFRGGWGHKFPYSVYFYAKFDKPASIRLVRNAAGPFPKLAIDGPNCMAVAGFGDIGELNVQVGISYVSIAKARENVERETLGRDFDDVRASASETWDRYLSRIDVKGGTEEQRKLFYTLFTRLVCMPSDLGVDDENAFWKSGKRHFTDFYALWDSVRNANSLISLFDPELHVDMLNCLLDIADHIGWIPDAWIQGHSAMIQGGSSADILLSEAAQKGFAGIDYAKALQQMRKNNEMESPDPWLYGRHLPEYRDLGYLSTNIRKNCVSRHMEYAYQDWCIGKLADQLGQADVAGDYYASSRKLWNLWREDIRFFAPKHPSGEWVEPFEPNKCYVDCWNDPYFYEGTSWQWSFSAHHDFAGLVERHGGAEAFIRHLDRFFDEGHFYPKETMLHVPYLYHYAGRPDLSAARVRSILEKSYRAELGGLPDNEDMGCQSAFYMCGALGLYPIMGQNIYLLSVPLFERFDMRLGQSDRLLVIETEGANPGDDGVRIVGASINGAPLERAWIKHGEIAEGAVIRLVLGTSPSDWGTGEERVPPSPLGKALEKSAK</sequence>
<reference evidence="5" key="1">
    <citation type="journal article" date="2019" name="Int. J. Syst. Evol. Microbiol.">
        <title>The Global Catalogue of Microorganisms (GCM) 10K type strain sequencing project: providing services to taxonomists for standard genome sequencing and annotation.</title>
        <authorList>
            <consortium name="The Broad Institute Genomics Platform"/>
            <consortium name="The Broad Institute Genome Sequencing Center for Infectious Disease"/>
            <person name="Wu L."/>
            <person name="Ma J."/>
        </authorList>
    </citation>
    <scope>NUCLEOTIDE SEQUENCE [LARGE SCALE GENOMIC DNA]</scope>
    <source>
        <strain evidence="5">CGMCC 1.18578</strain>
    </source>
</reference>
<dbReference type="InterPro" id="IPR050883">
    <property type="entry name" value="PNGase"/>
</dbReference>
<comment type="caution">
    <text evidence="4">The sequence shown here is derived from an EMBL/GenBank/DDBJ whole genome shotgun (WGS) entry which is preliminary data.</text>
</comment>
<dbReference type="Gene3D" id="2.70.98.10">
    <property type="match status" value="1"/>
</dbReference>
<evidence type="ECO:0000313" key="4">
    <source>
        <dbReference type="EMBL" id="MFC5531247.1"/>
    </source>
</evidence>
<dbReference type="GO" id="GO:0016787">
    <property type="term" value="F:hydrolase activity"/>
    <property type="evidence" value="ECO:0007669"/>
    <property type="project" value="UniProtKB-KW"/>
</dbReference>
<dbReference type="InterPro" id="IPR005887">
    <property type="entry name" value="GH92_a_mannosidase_put"/>
</dbReference>
<dbReference type="EMBL" id="JBHSNC010000052">
    <property type="protein sequence ID" value="MFC5531247.1"/>
    <property type="molecule type" value="Genomic_DNA"/>
</dbReference>
<dbReference type="Gene3D" id="1.20.1050.60">
    <property type="entry name" value="alpha-1,2-mannosidase"/>
    <property type="match status" value="1"/>
</dbReference>
<dbReference type="Gene3D" id="1.20.1610.10">
    <property type="entry name" value="alpha-1,2-mannosidases domains"/>
    <property type="match status" value="1"/>
</dbReference>
<feature type="domain" description="Glycosyl hydrolase family 92" evidence="2">
    <location>
        <begin position="245"/>
        <end position="695"/>
    </location>
</feature>
<accession>A0ABW0R4P4</accession>
<evidence type="ECO:0000259" key="2">
    <source>
        <dbReference type="Pfam" id="PF07971"/>
    </source>
</evidence>
<dbReference type="Pfam" id="PF17678">
    <property type="entry name" value="Glyco_hydro_92N"/>
    <property type="match status" value="1"/>
</dbReference>
<evidence type="ECO:0000313" key="5">
    <source>
        <dbReference type="Proteomes" id="UP001596108"/>
    </source>
</evidence>
<gene>
    <name evidence="4" type="ORF">ACFPQ4_17650</name>
</gene>
<feature type="domain" description="Glycosyl hydrolase family 92 N-terminal" evidence="3">
    <location>
        <begin position="8"/>
        <end position="239"/>
    </location>
</feature>
<keyword evidence="5" id="KW-1185">Reference proteome</keyword>
<feature type="region of interest" description="Disordered" evidence="1">
    <location>
        <begin position="701"/>
        <end position="722"/>
    </location>
</feature>